<proteinExistence type="predicted"/>
<gene>
    <name evidence="1" type="ORF">PMAYCL1PPCAC_26659</name>
</gene>
<name>A0AAN5D4W7_9BILA</name>
<organism evidence="1 2">
    <name type="scientific">Pristionchus mayeri</name>
    <dbReference type="NCBI Taxonomy" id="1317129"/>
    <lineage>
        <taxon>Eukaryota</taxon>
        <taxon>Metazoa</taxon>
        <taxon>Ecdysozoa</taxon>
        <taxon>Nematoda</taxon>
        <taxon>Chromadorea</taxon>
        <taxon>Rhabditida</taxon>
        <taxon>Rhabditina</taxon>
        <taxon>Diplogasteromorpha</taxon>
        <taxon>Diplogasteroidea</taxon>
        <taxon>Neodiplogasteridae</taxon>
        <taxon>Pristionchus</taxon>
    </lineage>
</organism>
<protein>
    <submittedName>
        <fullName evidence="1">Uncharacterized protein</fullName>
    </submittedName>
</protein>
<dbReference type="AlphaFoldDB" id="A0AAN5D4W7"/>
<dbReference type="EMBL" id="BTRK01000005">
    <property type="protein sequence ID" value="GMR56464.1"/>
    <property type="molecule type" value="Genomic_DNA"/>
</dbReference>
<keyword evidence="2" id="KW-1185">Reference proteome</keyword>
<accession>A0AAN5D4W7</accession>
<sequence>MIITNNIGDCDNIICRSMTKIHKSSPALYNRRCTLQSPHRLHHPCLLLYLALYMDRACPHPDFQDNVPLSIYSHESQTTFAILKLKRL</sequence>
<reference evidence="2" key="1">
    <citation type="submission" date="2022-10" db="EMBL/GenBank/DDBJ databases">
        <title>Genome assembly of Pristionchus species.</title>
        <authorList>
            <person name="Yoshida K."/>
            <person name="Sommer R.J."/>
        </authorList>
    </citation>
    <scope>NUCLEOTIDE SEQUENCE [LARGE SCALE GENOMIC DNA]</scope>
    <source>
        <strain evidence="2">RS5460</strain>
    </source>
</reference>
<dbReference type="Proteomes" id="UP001328107">
    <property type="component" value="Unassembled WGS sequence"/>
</dbReference>
<evidence type="ECO:0000313" key="1">
    <source>
        <dbReference type="EMBL" id="GMR56464.1"/>
    </source>
</evidence>
<comment type="caution">
    <text evidence="1">The sequence shown here is derived from an EMBL/GenBank/DDBJ whole genome shotgun (WGS) entry which is preliminary data.</text>
</comment>
<evidence type="ECO:0000313" key="2">
    <source>
        <dbReference type="Proteomes" id="UP001328107"/>
    </source>
</evidence>